<name>A0A1N7Q701_9FLAO</name>
<dbReference type="RefSeq" id="WP_165796735.1">
    <property type="nucleotide sequence ID" value="NZ_FTOV01000009.1"/>
</dbReference>
<sequence>MNMIVPFKVAPLAPAFSMNTEEMYCGDKKSCCKKFKKGKRCKKCPGRKKMA</sequence>
<evidence type="ECO:0000313" key="2">
    <source>
        <dbReference type="Proteomes" id="UP000185781"/>
    </source>
</evidence>
<proteinExistence type="predicted"/>
<dbReference type="EMBL" id="FTOV01000009">
    <property type="protein sequence ID" value="SIT18601.1"/>
    <property type="molecule type" value="Genomic_DNA"/>
</dbReference>
<dbReference type="Proteomes" id="UP000185781">
    <property type="component" value="Unassembled WGS sequence"/>
</dbReference>
<organism evidence="1 2">
    <name type="scientific">Chryseobacterium gambrini</name>
    <dbReference type="NCBI Taxonomy" id="373672"/>
    <lineage>
        <taxon>Bacteria</taxon>
        <taxon>Pseudomonadati</taxon>
        <taxon>Bacteroidota</taxon>
        <taxon>Flavobacteriia</taxon>
        <taxon>Flavobacteriales</taxon>
        <taxon>Weeksellaceae</taxon>
        <taxon>Chryseobacterium group</taxon>
        <taxon>Chryseobacterium</taxon>
    </lineage>
</organism>
<accession>A0A1N7Q701</accession>
<gene>
    <name evidence="1" type="ORF">SAMN05421785_109106</name>
</gene>
<dbReference type="AlphaFoldDB" id="A0A1N7Q701"/>
<reference evidence="1 2" key="1">
    <citation type="submission" date="2017-01" db="EMBL/GenBank/DDBJ databases">
        <authorList>
            <person name="Mah S.A."/>
            <person name="Swanson W.J."/>
            <person name="Moy G.W."/>
            <person name="Vacquier V.D."/>
        </authorList>
    </citation>
    <scope>NUCLEOTIDE SEQUENCE [LARGE SCALE GENOMIC DNA]</scope>
    <source>
        <strain evidence="1 2">DSM 18014</strain>
    </source>
</reference>
<evidence type="ECO:0000313" key="1">
    <source>
        <dbReference type="EMBL" id="SIT18601.1"/>
    </source>
</evidence>
<protein>
    <submittedName>
        <fullName evidence="1">Uncharacterized protein</fullName>
    </submittedName>
</protein>